<dbReference type="InterPro" id="IPR003593">
    <property type="entry name" value="AAA+_ATPase"/>
</dbReference>
<protein>
    <recommendedName>
        <fullName evidence="1">AAA+ ATPase domain-containing protein</fullName>
    </recommendedName>
</protein>
<dbReference type="AlphaFoldDB" id="H1CYB5"/>
<dbReference type="SMART" id="SM00382">
    <property type="entry name" value="AAA"/>
    <property type="match status" value="1"/>
</dbReference>
<dbReference type="CDD" id="cd00009">
    <property type="entry name" value="AAA"/>
    <property type="match status" value="1"/>
</dbReference>
<dbReference type="SUPFAM" id="SSF52540">
    <property type="entry name" value="P-loop containing nucleoside triphosphate hydrolases"/>
    <property type="match status" value="1"/>
</dbReference>
<reference evidence="2 3" key="1">
    <citation type="submission" date="2011-11" db="EMBL/GenBank/DDBJ databases">
        <title>The Genome Sequence of Dialister succinatiphilus YIT 11850.</title>
        <authorList>
            <consortium name="The Broad Institute Genome Sequencing Platform"/>
            <person name="Earl A."/>
            <person name="Ward D."/>
            <person name="Feldgarden M."/>
            <person name="Gevers D."/>
            <person name="Morotomi M."/>
            <person name="Young S.K."/>
            <person name="Zeng Q."/>
            <person name="Gargeya S."/>
            <person name="Fitzgerald M."/>
            <person name="Haas B."/>
            <person name="Abouelleil A."/>
            <person name="Alvarado L."/>
            <person name="Arachchi H.M."/>
            <person name="Berlin A."/>
            <person name="Brown A."/>
            <person name="Chapman S.B."/>
            <person name="Dunbar C."/>
            <person name="Gearin G."/>
            <person name="Goldberg J."/>
            <person name="Griggs A."/>
            <person name="Gujja S."/>
            <person name="Heiman D."/>
            <person name="Howarth C."/>
            <person name="Lui A."/>
            <person name="MacDonald P.J.P."/>
            <person name="Montmayeur A."/>
            <person name="Murphy C."/>
            <person name="Neiman D."/>
            <person name="Pearson M."/>
            <person name="Priest M."/>
            <person name="Roberts A."/>
            <person name="Saif S."/>
            <person name="Shea T."/>
            <person name="Sisk P."/>
            <person name="Stolte C."/>
            <person name="Sykes S."/>
            <person name="Wortman J."/>
            <person name="Nusbaum C."/>
            <person name="Birren B."/>
        </authorList>
    </citation>
    <scope>NUCLEOTIDE SEQUENCE [LARGE SCALE GENOMIC DNA]</scope>
    <source>
        <strain evidence="2 3">YIT 11850</strain>
    </source>
</reference>
<feature type="domain" description="AAA+ ATPase" evidence="1">
    <location>
        <begin position="27"/>
        <end position="171"/>
    </location>
</feature>
<sequence length="341" mass="38854">MAGFFPRVEGQEKVQKEIKRLLEEDRLPHTLIFYGDEGLGKTTAALDLSGILTGKAEKLMNELAELSEEERQKTPVLTLADEQVWYLHPVGMELKIEQFRTFLSAMASFDEKPHVCIIDEAQTMMDPVANALLKTLEEPEGNIHFILITHDLDALLPTIISRGERFGFLPLSENDYDSFIHRRKDIHFPRGMDEKVLFQLSEGNPGITLEVCDEGGSAQPESAMDFWETVTGSDRPFSTLSSMEFKERKDFLKMLRWILLVGRDIYVLAETGNPASLRCVTVAAREKRIAPFWQGEKGEEALLALKTAETAVARYINIKNIWDMILITLEHIQKGEKEWIR</sequence>
<dbReference type="InterPro" id="IPR050238">
    <property type="entry name" value="DNA_Rep/Repair_Clamp_Loader"/>
</dbReference>
<dbReference type="eggNOG" id="COG0470">
    <property type="taxonomic scope" value="Bacteria"/>
</dbReference>
<comment type="caution">
    <text evidence="2">The sequence shown here is derived from an EMBL/GenBank/DDBJ whole genome shotgun (WGS) entry which is preliminary data.</text>
</comment>
<proteinExistence type="predicted"/>
<dbReference type="PANTHER" id="PTHR11669:SF8">
    <property type="entry name" value="DNA POLYMERASE III SUBUNIT DELTA"/>
    <property type="match status" value="1"/>
</dbReference>
<dbReference type="OrthoDB" id="9810148at2"/>
<dbReference type="Proteomes" id="UP000003277">
    <property type="component" value="Unassembled WGS sequence"/>
</dbReference>
<dbReference type="Pfam" id="PF13177">
    <property type="entry name" value="DNA_pol3_delta2"/>
    <property type="match status" value="1"/>
</dbReference>
<dbReference type="Gene3D" id="3.40.50.300">
    <property type="entry name" value="P-loop containing nucleotide triphosphate hydrolases"/>
    <property type="match status" value="1"/>
</dbReference>
<accession>H1CYB5</accession>
<dbReference type="RefSeq" id="WP_008858859.1">
    <property type="nucleotide sequence ID" value="NZ_JH591187.1"/>
</dbReference>
<dbReference type="PATRIC" id="fig|742743.3.peg.364"/>
<dbReference type="HOGENOM" id="CLU_006229_4_0_9"/>
<dbReference type="PANTHER" id="PTHR11669">
    <property type="entry name" value="REPLICATION FACTOR C / DNA POLYMERASE III GAMMA-TAU SUBUNIT"/>
    <property type="match status" value="1"/>
</dbReference>
<evidence type="ECO:0000313" key="3">
    <source>
        <dbReference type="Proteomes" id="UP000003277"/>
    </source>
</evidence>
<keyword evidence="3" id="KW-1185">Reference proteome</keyword>
<gene>
    <name evidence="2" type="ORF">HMPREF9453_00353</name>
</gene>
<evidence type="ECO:0000313" key="2">
    <source>
        <dbReference type="EMBL" id="EHO63711.1"/>
    </source>
</evidence>
<dbReference type="EMBL" id="ADLT01000010">
    <property type="protein sequence ID" value="EHO63711.1"/>
    <property type="molecule type" value="Genomic_DNA"/>
</dbReference>
<evidence type="ECO:0000259" key="1">
    <source>
        <dbReference type="SMART" id="SM00382"/>
    </source>
</evidence>
<dbReference type="STRING" id="742743.HMPREF9453_00353"/>
<dbReference type="GO" id="GO:0006261">
    <property type="term" value="P:DNA-templated DNA replication"/>
    <property type="evidence" value="ECO:0007669"/>
    <property type="project" value="TreeGrafter"/>
</dbReference>
<name>H1CYB5_9FIRM</name>
<organism evidence="2 3">
    <name type="scientific">Dialister succinatiphilus YIT 11850</name>
    <dbReference type="NCBI Taxonomy" id="742743"/>
    <lineage>
        <taxon>Bacteria</taxon>
        <taxon>Bacillati</taxon>
        <taxon>Bacillota</taxon>
        <taxon>Negativicutes</taxon>
        <taxon>Veillonellales</taxon>
        <taxon>Veillonellaceae</taxon>
        <taxon>Dialister</taxon>
    </lineage>
</organism>
<dbReference type="InterPro" id="IPR027417">
    <property type="entry name" value="P-loop_NTPase"/>
</dbReference>